<dbReference type="InterPro" id="IPR004635">
    <property type="entry name" value="Pept_S49_SppA"/>
</dbReference>
<protein>
    <submittedName>
        <fullName evidence="7">Signal peptide peptidase protease IV</fullName>
        <ecNumber evidence="7">3.4.21.-</ecNumber>
    </submittedName>
</protein>
<keyword evidence="5" id="KW-0472">Membrane</keyword>
<evidence type="ECO:0000256" key="2">
    <source>
        <dbReference type="ARBA" id="ARBA00022670"/>
    </source>
</evidence>
<dbReference type="InterPro" id="IPR002142">
    <property type="entry name" value="Peptidase_S49"/>
</dbReference>
<keyword evidence="2 7" id="KW-0645">Protease</keyword>
<evidence type="ECO:0000313" key="7">
    <source>
        <dbReference type="EMBL" id="ALF47222.1"/>
    </source>
</evidence>
<dbReference type="InterPro" id="IPR029045">
    <property type="entry name" value="ClpP/crotonase-like_dom_sf"/>
</dbReference>
<evidence type="ECO:0000256" key="5">
    <source>
        <dbReference type="SAM" id="Phobius"/>
    </source>
</evidence>
<evidence type="ECO:0000256" key="1">
    <source>
        <dbReference type="ARBA" id="ARBA00008683"/>
    </source>
</evidence>
<dbReference type="EMBL" id="CP012541">
    <property type="protein sequence ID" value="ALF47222.1"/>
    <property type="molecule type" value="Genomic_DNA"/>
</dbReference>
<dbReference type="NCBIfam" id="TIGR00706">
    <property type="entry name" value="SppA_dom"/>
    <property type="match status" value="1"/>
</dbReference>
<dbReference type="PANTHER" id="PTHR42987:SF7">
    <property type="entry name" value="SIGNAL PEPTIDE PEPTIDASE SPPA-RELATED"/>
    <property type="match status" value="1"/>
</dbReference>
<evidence type="ECO:0000256" key="4">
    <source>
        <dbReference type="ARBA" id="ARBA00022825"/>
    </source>
</evidence>
<dbReference type="PANTHER" id="PTHR42987">
    <property type="entry name" value="PEPTIDASE S49"/>
    <property type="match status" value="1"/>
</dbReference>
<dbReference type="Gene3D" id="3.90.226.10">
    <property type="entry name" value="2-enoyl-CoA Hydratase, Chain A, domain 1"/>
    <property type="match status" value="2"/>
</dbReference>
<dbReference type="GeneID" id="28662188"/>
<dbReference type="KEGG" id="ccoc:CCON33237_0518"/>
<evidence type="ECO:0000313" key="8">
    <source>
        <dbReference type="Proteomes" id="UP000066049"/>
    </source>
</evidence>
<dbReference type="GO" id="GO:0006508">
    <property type="term" value="P:proteolysis"/>
    <property type="evidence" value="ECO:0007669"/>
    <property type="project" value="UniProtKB-KW"/>
</dbReference>
<dbReference type="AlphaFoldDB" id="A0A0M3V275"/>
<dbReference type="RefSeq" id="WP_054196270.1">
    <property type="nucleotide sequence ID" value="NZ_CABMKQ010000053.1"/>
</dbReference>
<dbReference type="PATRIC" id="fig|199.248.peg.544"/>
<dbReference type="CDD" id="cd07023">
    <property type="entry name" value="S49_Sppa_N_C"/>
    <property type="match status" value="1"/>
</dbReference>
<organism evidence="7 8">
    <name type="scientific">Campylobacter concisus</name>
    <dbReference type="NCBI Taxonomy" id="199"/>
    <lineage>
        <taxon>Bacteria</taxon>
        <taxon>Pseudomonadati</taxon>
        <taxon>Campylobacterota</taxon>
        <taxon>Epsilonproteobacteria</taxon>
        <taxon>Campylobacterales</taxon>
        <taxon>Campylobacteraceae</taxon>
        <taxon>Campylobacter</taxon>
    </lineage>
</organism>
<evidence type="ECO:0000256" key="3">
    <source>
        <dbReference type="ARBA" id="ARBA00022801"/>
    </source>
</evidence>
<dbReference type="Pfam" id="PF01343">
    <property type="entry name" value="Peptidase_S49"/>
    <property type="match status" value="1"/>
</dbReference>
<comment type="similarity">
    <text evidence="1">Belongs to the peptidase S49 family.</text>
</comment>
<dbReference type="SUPFAM" id="SSF52096">
    <property type="entry name" value="ClpP/crotonase"/>
    <property type="match status" value="1"/>
</dbReference>
<name>A0A0M3V275_9BACT</name>
<keyword evidence="5" id="KW-1133">Transmembrane helix</keyword>
<evidence type="ECO:0000259" key="6">
    <source>
        <dbReference type="Pfam" id="PF01343"/>
    </source>
</evidence>
<keyword evidence="3 7" id="KW-0378">Hydrolase</keyword>
<gene>
    <name evidence="7" type="primary">sppA</name>
    <name evidence="7" type="ORF">CCON33237_0518</name>
</gene>
<accession>A0A0M3V275</accession>
<reference evidence="8" key="1">
    <citation type="submission" date="2015-08" db="EMBL/GenBank/DDBJ databases">
        <title>Comparative genomics of the Campylobacter concisus group.</title>
        <authorList>
            <person name="Miller W.G."/>
            <person name="Yee E."/>
            <person name="Chapman M.H."/>
            <person name="Huynh S."/>
            <person name="Bono J.L."/>
            <person name="On S.L.W."/>
            <person name="St Leger J."/>
            <person name="Foster G."/>
            <person name="Parker C.T."/>
        </authorList>
    </citation>
    <scope>NUCLEOTIDE SEQUENCE [LARGE SCALE GENOMIC DNA]</scope>
    <source>
        <strain evidence="8">ATCC 33237</strain>
    </source>
</reference>
<feature type="transmembrane region" description="Helical" evidence="5">
    <location>
        <begin position="21"/>
        <end position="39"/>
    </location>
</feature>
<dbReference type="EC" id="3.4.21.-" evidence="7"/>
<keyword evidence="5" id="KW-0812">Transmembrane</keyword>
<proteinExistence type="inferred from homology"/>
<dbReference type="GO" id="GO:0008236">
    <property type="term" value="F:serine-type peptidase activity"/>
    <property type="evidence" value="ECO:0007669"/>
    <property type="project" value="UniProtKB-KW"/>
</dbReference>
<feature type="domain" description="Peptidase S49" evidence="6">
    <location>
        <begin position="100"/>
        <end position="249"/>
    </location>
</feature>
<sequence length="287" mass="31754">MQILRLIFRGILGIFKFINNYFKALIFLLILFFVFAPSGKIKEPNLARIDIVGTILDTSEILESLEKARLDNNIKGVLLYIDSPGGSLSPSVELAMAVKRLKESKKVLAYAAGNMASGSYYAGVNADTIVANPGAFIGSIGVIMQGANIENLAKNLGVSEQVVKAGELKEAGTFMRSWSKQERESLQGLVNDAYMLFVSDVAEARNLDIKKKDEWANARVFLAHNALKMRLIDSMGSYFDAQDTLAHLSMVGEPIWQEKPAIEKIMDKFTKQGINSLFNAFFETKLK</sequence>
<keyword evidence="4" id="KW-0720">Serine protease</keyword>
<dbReference type="InterPro" id="IPR047272">
    <property type="entry name" value="S49_SppA_C"/>
</dbReference>
<dbReference type="Proteomes" id="UP000066049">
    <property type="component" value="Chromosome"/>
</dbReference>